<evidence type="ECO:0000256" key="2">
    <source>
        <dbReference type="ARBA" id="ARBA00023186"/>
    </source>
</evidence>
<dbReference type="GO" id="GO:0005737">
    <property type="term" value="C:cytoplasm"/>
    <property type="evidence" value="ECO:0007669"/>
    <property type="project" value="UniProtKB-SubCell"/>
</dbReference>
<organism evidence="4 5">
    <name type="scientific">Palleronia pontilimi</name>
    <dbReference type="NCBI Taxonomy" id="1964209"/>
    <lineage>
        <taxon>Bacteria</taxon>
        <taxon>Pseudomonadati</taxon>
        <taxon>Pseudomonadota</taxon>
        <taxon>Alphaproteobacteria</taxon>
        <taxon>Rhodobacterales</taxon>
        <taxon>Roseobacteraceae</taxon>
        <taxon>Palleronia</taxon>
    </lineage>
</organism>
<gene>
    <name evidence="3" type="primary">ureF</name>
    <name evidence="4" type="ORF">ILP92_13550</name>
</gene>
<dbReference type="InterPro" id="IPR002639">
    <property type="entry name" value="UreF"/>
</dbReference>
<sequence>MAIDAKLLTLTQWMSPAFPTGAFAFSHGLEAAIHDGWIADAQGLEEWLRDCLTDGTGRSDAIFLRLAFAAPDPRELDAQARAFATACERVREADRQGAAFVRTANAVWDLALPDLLLPIALGHAARRVGLDVEATVGLYLQAMVTNLVSAALRLSPLGQTAGQRVVLNLQDTCMSVANETRGATLDDLVGNAFLSDIAAMRHETQQPRLFQS</sequence>
<comment type="caution">
    <text evidence="4">The sequence shown here is derived from an EMBL/GenBank/DDBJ whole genome shotgun (WGS) entry which is preliminary data.</text>
</comment>
<accession>A0A934IG54</accession>
<proteinExistence type="inferred from homology"/>
<dbReference type="EMBL" id="JAEKPD010000014">
    <property type="protein sequence ID" value="MBJ3763777.1"/>
    <property type="molecule type" value="Genomic_DNA"/>
</dbReference>
<evidence type="ECO:0000313" key="5">
    <source>
        <dbReference type="Proteomes" id="UP000642488"/>
    </source>
</evidence>
<dbReference type="Pfam" id="PF01730">
    <property type="entry name" value="UreF"/>
    <property type="match status" value="1"/>
</dbReference>
<dbReference type="HAMAP" id="MF_01385">
    <property type="entry name" value="UreF"/>
    <property type="match status" value="1"/>
</dbReference>
<reference evidence="4" key="1">
    <citation type="submission" date="2020-12" db="EMBL/GenBank/DDBJ databases">
        <title>Bacterial taxonomy.</title>
        <authorList>
            <person name="Pan X."/>
        </authorList>
    </citation>
    <scope>NUCLEOTIDE SEQUENCE</scope>
    <source>
        <strain evidence="4">KCTC 52957</strain>
    </source>
</reference>
<dbReference type="PANTHER" id="PTHR33620:SF1">
    <property type="entry name" value="UREASE ACCESSORY PROTEIN F"/>
    <property type="match status" value="1"/>
</dbReference>
<dbReference type="PANTHER" id="PTHR33620">
    <property type="entry name" value="UREASE ACCESSORY PROTEIN F"/>
    <property type="match status" value="1"/>
</dbReference>
<comment type="subcellular location">
    <subcellularLocation>
        <location evidence="3">Cytoplasm</location>
    </subcellularLocation>
</comment>
<evidence type="ECO:0000313" key="4">
    <source>
        <dbReference type="EMBL" id="MBJ3763777.1"/>
    </source>
</evidence>
<dbReference type="AlphaFoldDB" id="A0A934IG54"/>
<comment type="function">
    <text evidence="3">Required for maturation of urease via the functional incorporation of the urease nickel metallocenter.</text>
</comment>
<keyword evidence="5" id="KW-1185">Reference proteome</keyword>
<dbReference type="Proteomes" id="UP000642488">
    <property type="component" value="Unassembled WGS sequence"/>
</dbReference>
<evidence type="ECO:0000256" key="1">
    <source>
        <dbReference type="ARBA" id="ARBA00022988"/>
    </source>
</evidence>
<dbReference type="GO" id="GO:0016151">
    <property type="term" value="F:nickel cation binding"/>
    <property type="evidence" value="ECO:0007669"/>
    <property type="project" value="UniProtKB-UniRule"/>
</dbReference>
<comment type="subunit">
    <text evidence="3">UreD, UreF and UreG form a complex that acts as a GTP-hydrolysis-dependent molecular chaperone, activating the urease apoprotein by helping to assemble the nickel containing metallocenter of UreC. The UreE protein probably delivers the nickel.</text>
</comment>
<name>A0A934IG54_9RHOB</name>
<dbReference type="InterPro" id="IPR038277">
    <property type="entry name" value="UreF_sf"/>
</dbReference>
<evidence type="ECO:0000256" key="3">
    <source>
        <dbReference type="HAMAP-Rule" id="MF_01385"/>
    </source>
</evidence>
<keyword evidence="1 3" id="KW-0996">Nickel insertion</keyword>
<dbReference type="PIRSF" id="PIRSF009467">
    <property type="entry name" value="Ureas_acces_UreF"/>
    <property type="match status" value="1"/>
</dbReference>
<comment type="similarity">
    <text evidence="3">Belongs to the UreF family.</text>
</comment>
<protein>
    <recommendedName>
        <fullName evidence="3">Urease accessory protein UreF</fullName>
    </recommendedName>
</protein>
<keyword evidence="2 3" id="KW-0143">Chaperone</keyword>
<keyword evidence="3" id="KW-0963">Cytoplasm</keyword>
<dbReference type="Gene3D" id="1.10.4190.10">
    <property type="entry name" value="Urease accessory protein UreF"/>
    <property type="match status" value="1"/>
</dbReference>